<reference evidence="2" key="1">
    <citation type="submission" date="2018-05" db="EMBL/GenBank/DDBJ databases">
        <authorList>
            <person name="Lanie J.A."/>
            <person name="Ng W.-L."/>
            <person name="Kazmierczak K.M."/>
            <person name="Andrzejewski T.M."/>
            <person name="Davidsen T.M."/>
            <person name="Wayne K.J."/>
            <person name="Tettelin H."/>
            <person name="Glass J.I."/>
            <person name="Rusch D."/>
            <person name="Podicherti R."/>
            <person name="Tsui H.-C.T."/>
            <person name="Winkler M.E."/>
        </authorList>
    </citation>
    <scope>NUCLEOTIDE SEQUENCE</scope>
</reference>
<accession>A0A381VI06</accession>
<dbReference type="Gene3D" id="1.10.472.20">
    <property type="entry name" value="Nitrile hydratase, beta subunit"/>
    <property type="match status" value="1"/>
</dbReference>
<feature type="domain" description="Nitrile hydratase beta subunit-like N-terminal" evidence="1">
    <location>
        <begin position="10"/>
        <end position="105"/>
    </location>
</feature>
<dbReference type="InterPro" id="IPR008990">
    <property type="entry name" value="Elect_transpt_acc-like_dom_sf"/>
</dbReference>
<organism evidence="2">
    <name type="scientific">marine metagenome</name>
    <dbReference type="NCBI Taxonomy" id="408172"/>
    <lineage>
        <taxon>unclassified sequences</taxon>
        <taxon>metagenomes</taxon>
        <taxon>ecological metagenomes</taxon>
    </lineage>
</organism>
<proteinExistence type="predicted"/>
<evidence type="ECO:0000313" key="2">
    <source>
        <dbReference type="EMBL" id="SVA39986.1"/>
    </source>
</evidence>
<gene>
    <name evidence="2" type="ORF">METZ01_LOCUS92840</name>
</gene>
<dbReference type="EMBL" id="UINC01008897">
    <property type="protein sequence ID" value="SVA39986.1"/>
    <property type="molecule type" value="Genomic_DNA"/>
</dbReference>
<dbReference type="AlphaFoldDB" id="A0A381VI06"/>
<dbReference type="InterPro" id="IPR042262">
    <property type="entry name" value="CN_hydtase_beta_C"/>
</dbReference>
<sequence>MIRDFTRRSHHDMGGQKAGQIKQIEHDYELWEKRVDAMLVLLTSKSPKLMSVDQLRKGIESLPPDAYEKMTYYERWIFSITQALQYNGLLTTEELSLKMEEVQSRYETETA</sequence>
<evidence type="ECO:0000259" key="1">
    <source>
        <dbReference type="Pfam" id="PF21006"/>
    </source>
</evidence>
<name>A0A381VI06_9ZZZZ</name>
<dbReference type="SUPFAM" id="SSF50090">
    <property type="entry name" value="Electron transport accessory proteins"/>
    <property type="match status" value="1"/>
</dbReference>
<protein>
    <recommendedName>
        <fullName evidence="1">Nitrile hydratase beta subunit-like N-terminal domain-containing protein</fullName>
    </recommendedName>
</protein>
<dbReference type="InterPro" id="IPR049054">
    <property type="entry name" value="CN_hydtase_beta-like_N"/>
</dbReference>
<dbReference type="Pfam" id="PF21006">
    <property type="entry name" value="NHase_beta_N"/>
    <property type="match status" value="1"/>
</dbReference>